<evidence type="ECO:0000256" key="4">
    <source>
        <dbReference type="SAM" id="MobiDB-lite"/>
    </source>
</evidence>
<keyword evidence="2" id="KW-0479">Metal-binding</keyword>
<dbReference type="EMBL" id="JACIFD010000003">
    <property type="protein sequence ID" value="MBB4071071.1"/>
    <property type="molecule type" value="Genomic_DNA"/>
</dbReference>
<dbReference type="GO" id="GO:0006788">
    <property type="term" value="P:heme oxidation"/>
    <property type="evidence" value="ECO:0007669"/>
    <property type="project" value="InterPro"/>
</dbReference>
<evidence type="ECO:0000313" key="6">
    <source>
        <dbReference type="EMBL" id="MBB4071071.1"/>
    </source>
</evidence>
<dbReference type="InterPro" id="IPR037119">
    <property type="entry name" value="Haem_oxidase_HugZ-like_sf"/>
</dbReference>
<dbReference type="Pfam" id="PF01126">
    <property type="entry name" value="Heme_oxygenase"/>
    <property type="match status" value="1"/>
</dbReference>
<dbReference type="InterPro" id="IPR016053">
    <property type="entry name" value="Haem_Oase-like"/>
</dbReference>
<feature type="compositionally biased region" description="Low complexity" evidence="4">
    <location>
        <begin position="124"/>
        <end position="134"/>
    </location>
</feature>
<gene>
    <name evidence="6" type="ORF">F5897_000359</name>
</gene>
<dbReference type="CDD" id="cd19165">
    <property type="entry name" value="HemeO"/>
    <property type="match status" value="1"/>
</dbReference>
<feature type="compositionally biased region" description="Basic and acidic residues" evidence="4">
    <location>
        <begin position="96"/>
        <end position="115"/>
    </location>
</feature>
<keyword evidence="7" id="KW-1185">Reference proteome</keyword>
<dbReference type="RefSeq" id="WP_343048738.1">
    <property type="nucleotide sequence ID" value="NZ_JACIFD010000003.1"/>
</dbReference>
<dbReference type="GO" id="GO:0020037">
    <property type="term" value="F:heme binding"/>
    <property type="evidence" value="ECO:0007669"/>
    <property type="project" value="TreeGrafter"/>
</dbReference>
<dbReference type="PANTHER" id="PTHR10720:SF0">
    <property type="entry name" value="HEME OXYGENASE"/>
    <property type="match status" value="1"/>
</dbReference>
<evidence type="ECO:0000256" key="3">
    <source>
        <dbReference type="ARBA" id="ARBA00023004"/>
    </source>
</evidence>
<name>A0A840DC73_9MICO</name>
<dbReference type="GO" id="GO:0006979">
    <property type="term" value="P:response to oxidative stress"/>
    <property type="evidence" value="ECO:0007669"/>
    <property type="project" value="TreeGrafter"/>
</dbReference>
<dbReference type="GO" id="GO:0004392">
    <property type="term" value="F:heme oxygenase (decyclizing) activity"/>
    <property type="evidence" value="ECO:0007669"/>
    <property type="project" value="InterPro"/>
</dbReference>
<protein>
    <submittedName>
        <fullName evidence="6">Heme oxygenase</fullName>
    </submittedName>
</protein>
<accession>A0A840DC73</accession>
<dbReference type="GO" id="GO:0042167">
    <property type="term" value="P:heme catabolic process"/>
    <property type="evidence" value="ECO:0007669"/>
    <property type="project" value="TreeGrafter"/>
</dbReference>
<proteinExistence type="predicted"/>
<comment type="caution">
    <text evidence="6">The sequence shown here is derived from an EMBL/GenBank/DDBJ whole genome shotgun (WGS) entry which is preliminary data.</text>
</comment>
<dbReference type="InterPro" id="IPR016084">
    <property type="entry name" value="Haem_Oase-like_multi-hlx"/>
</dbReference>
<evidence type="ECO:0000313" key="7">
    <source>
        <dbReference type="Proteomes" id="UP000571183"/>
    </source>
</evidence>
<dbReference type="AlphaFoldDB" id="A0A840DC73"/>
<dbReference type="Pfam" id="PF10615">
    <property type="entry name" value="DUF2470"/>
    <property type="match status" value="1"/>
</dbReference>
<dbReference type="GO" id="GO:0046872">
    <property type="term" value="F:metal ion binding"/>
    <property type="evidence" value="ECO:0007669"/>
    <property type="project" value="UniProtKB-KW"/>
</dbReference>
<dbReference type="Gene3D" id="3.20.180.10">
    <property type="entry name" value="PNP-oxidase-like"/>
    <property type="match status" value="1"/>
</dbReference>
<keyword evidence="1" id="KW-0349">Heme</keyword>
<reference evidence="6" key="1">
    <citation type="submission" date="2020-08" db="EMBL/GenBank/DDBJ databases">
        <title>Sequencing the genomes of 1000 actinobacteria strains.</title>
        <authorList>
            <person name="Klenk H.-P."/>
        </authorList>
    </citation>
    <scope>NUCLEOTIDE SEQUENCE [LARGE SCALE GENOMIC DNA]</scope>
    <source>
        <strain evidence="6">DSM 27064</strain>
    </source>
</reference>
<dbReference type="InterPro" id="IPR002051">
    <property type="entry name" value="Haem_Oase"/>
</dbReference>
<keyword evidence="3" id="KW-0408">Iron</keyword>
<feature type="region of interest" description="Disordered" evidence="4">
    <location>
        <begin position="95"/>
        <end position="136"/>
    </location>
</feature>
<evidence type="ECO:0000256" key="1">
    <source>
        <dbReference type="ARBA" id="ARBA00022617"/>
    </source>
</evidence>
<evidence type="ECO:0000256" key="2">
    <source>
        <dbReference type="ARBA" id="ARBA00022723"/>
    </source>
</evidence>
<sequence>MAVFSDEIVERVTAHMNDDHSADNLLIVRANGYPEATSATMTGLDEHAAFWRVTDAAGEHELRVAWPNGPISERPEIRREVVVLFEAAAEALGVKVEPREEHAHGEHGAHDGHEHGGHHRHGAHGAAAGAPADGSELAGEKPFSVVIRESSWSAHGDSEGADFMANIMRGVAPLADYEELVAQHYPLYVALEETGELLLQDERTAKFMAPGLTNRAAALEKDLEHLWGAQWRERVEPVQSTAEYVARIREIAAEGWLPGIVAQHYTRYLGDLSGGQMIARRMRKQHGFESDGVAFYEFDELGDLTEFKEQYRAWLDELGASMDEEERQRFLAEVQLAYDFNTRMFIDLAAKKAAAAE</sequence>
<dbReference type="PRINTS" id="PR00088">
    <property type="entry name" value="HAEMOXYGNASE"/>
</dbReference>
<evidence type="ECO:0000259" key="5">
    <source>
        <dbReference type="Pfam" id="PF10615"/>
    </source>
</evidence>
<dbReference type="Proteomes" id="UP000571183">
    <property type="component" value="Unassembled WGS sequence"/>
</dbReference>
<dbReference type="InterPro" id="IPR019595">
    <property type="entry name" value="DUF2470"/>
</dbReference>
<dbReference type="SUPFAM" id="SSF48613">
    <property type="entry name" value="Heme oxygenase-like"/>
    <property type="match status" value="1"/>
</dbReference>
<organism evidence="6 7">
    <name type="scientific">Canibacter oris</name>
    <dbReference type="NCBI Taxonomy" id="1365628"/>
    <lineage>
        <taxon>Bacteria</taxon>
        <taxon>Bacillati</taxon>
        <taxon>Actinomycetota</taxon>
        <taxon>Actinomycetes</taxon>
        <taxon>Micrococcales</taxon>
        <taxon>Microbacteriaceae</taxon>
        <taxon>Canibacter</taxon>
    </lineage>
</organism>
<dbReference type="PANTHER" id="PTHR10720">
    <property type="entry name" value="HEME OXYGENASE"/>
    <property type="match status" value="1"/>
</dbReference>
<feature type="domain" description="DUF2470" evidence="5">
    <location>
        <begin position="10"/>
        <end position="82"/>
    </location>
</feature>
<dbReference type="Gene3D" id="1.20.910.10">
    <property type="entry name" value="Heme oxygenase-like"/>
    <property type="match status" value="1"/>
</dbReference>